<dbReference type="EMBL" id="FXLY01000015">
    <property type="protein sequence ID" value="SMN22894.1"/>
    <property type="molecule type" value="Genomic_DNA"/>
</dbReference>
<dbReference type="STRING" id="1789683.A0A1X7RBB4"/>
<dbReference type="AlphaFoldDB" id="A0A1X7RBB4"/>
<dbReference type="Proteomes" id="UP000196158">
    <property type="component" value="Unassembled WGS sequence"/>
</dbReference>
<reference evidence="2 3" key="1">
    <citation type="submission" date="2017-04" db="EMBL/GenBank/DDBJ databases">
        <authorList>
            <person name="Afonso C.L."/>
            <person name="Miller P.J."/>
            <person name="Scott M.A."/>
            <person name="Spackman E."/>
            <person name="Goraichik I."/>
            <person name="Dimitrov K.M."/>
            <person name="Suarez D.L."/>
            <person name="Swayne D.E."/>
        </authorList>
    </citation>
    <scope>NUCLEOTIDE SEQUENCE [LARGE SCALE GENOMIC DNA]</scope>
</reference>
<dbReference type="PROSITE" id="PS50250">
    <property type="entry name" value="PCI"/>
    <property type="match status" value="1"/>
</dbReference>
<dbReference type="SMART" id="SM00753">
    <property type="entry name" value="PAM"/>
    <property type="match status" value="1"/>
</dbReference>
<protein>
    <submittedName>
        <fullName evidence="2">Similar to Saccharomyces cerevisiae YOL072W THP1 Nuclear pore-associated protein</fullName>
    </submittedName>
</protein>
<dbReference type="GO" id="GO:0006368">
    <property type="term" value="P:transcription elongation by RNA polymerase II"/>
    <property type="evidence" value="ECO:0007669"/>
    <property type="project" value="TreeGrafter"/>
</dbReference>
<dbReference type="OrthoDB" id="5404651at2759"/>
<evidence type="ECO:0000313" key="3">
    <source>
        <dbReference type="Proteomes" id="UP000196158"/>
    </source>
</evidence>
<name>A0A1X7RBB4_9SACH</name>
<dbReference type="PANTHER" id="PTHR12732">
    <property type="entry name" value="UNCHARACTERIZED PROTEASOME COMPONENT REGION PCI-CONTAINING"/>
    <property type="match status" value="1"/>
</dbReference>
<proteinExistence type="predicted"/>
<dbReference type="InterPro" id="IPR000717">
    <property type="entry name" value="PCI_dom"/>
</dbReference>
<dbReference type="GO" id="GO:0016973">
    <property type="term" value="P:poly(A)+ mRNA export from nucleus"/>
    <property type="evidence" value="ECO:0007669"/>
    <property type="project" value="TreeGrafter"/>
</dbReference>
<dbReference type="GO" id="GO:0003723">
    <property type="term" value="F:RNA binding"/>
    <property type="evidence" value="ECO:0007669"/>
    <property type="project" value="InterPro"/>
</dbReference>
<organism evidence="2 3">
    <name type="scientific">Maudiozyma saulgeensis</name>
    <dbReference type="NCBI Taxonomy" id="1789683"/>
    <lineage>
        <taxon>Eukaryota</taxon>
        <taxon>Fungi</taxon>
        <taxon>Dikarya</taxon>
        <taxon>Ascomycota</taxon>
        <taxon>Saccharomycotina</taxon>
        <taxon>Saccharomycetes</taxon>
        <taxon>Saccharomycetales</taxon>
        <taxon>Saccharomycetaceae</taxon>
        <taxon>Maudiozyma</taxon>
    </lineage>
</organism>
<keyword evidence="3" id="KW-1185">Reference proteome</keyword>
<dbReference type="PANTHER" id="PTHR12732:SF8">
    <property type="entry name" value="NUCLEAR MRNA EXPORT PROTEIN THP1"/>
    <property type="match status" value="1"/>
</dbReference>
<accession>A0A1X7RBB4</accession>
<feature type="domain" description="PCI" evidence="1">
    <location>
        <begin position="252"/>
        <end position="445"/>
    </location>
</feature>
<dbReference type="InterPro" id="IPR045114">
    <property type="entry name" value="Csn12-like"/>
</dbReference>
<dbReference type="GO" id="GO:0000973">
    <property type="term" value="P:post-transcriptional tethering of RNA polymerase II gene DNA at nuclear periphery"/>
    <property type="evidence" value="ECO:0007669"/>
    <property type="project" value="TreeGrafter"/>
</dbReference>
<dbReference type="GO" id="GO:0070390">
    <property type="term" value="C:transcription export complex 2"/>
    <property type="evidence" value="ECO:0007669"/>
    <property type="project" value="TreeGrafter"/>
</dbReference>
<sequence>MNYNLNAFVSDIQNQNYAVLNLDLNRNGRLVAALQNQLNNNGQTMDDKSIEAFVESQNFHGGRWTRFNIMIISFLQYCRDVNPWSAWDCSDLIFKYYSDLNNCLLNDSYPCEPLVPVFIEITEFIIPLARELDNHYLELKVKKHQFLSHTSMIISKLFNSIKSNSENTSEFFEDLPQKQRILLYLVNKLNNIYFRIESPQLCSNIFKNFKPKCSLANFSQFPINEQIEYRYLLGRYYLLNSRILNAFVQLNNTFHLLLSLTSVPNTNQIPQLQNNIKRVLKFLIPTGLLIGKRFRFDVLSHFHPQMVNMYSELQQHIRSGNLQLVNSWLKLHEADLLESNLLLILLEKLPMVTYKYLVKRLIVEWSLSQGFNRLPYDLVSQALQLSIGKDNYYSLDDSKTKITMFNGIHSSDNAENVLVTLINLGYLRGNCFPSMRLCVFKKTSNINDIMPSIEERITSMFPLNADDSWLED</sequence>
<dbReference type="GO" id="GO:0003690">
    <property type="term" value="F:double-stranded DNA binding"/>
    <property type="evidence" value="ECO:0007669"/>
    <property type="project" value="InterPro"/>
</dbReference>
<gene>
    <name evidence="2" type="ORF">KASA_0D00539G</name>
</gene>
<evidence type="ECO:0000313" key="2">
    <source>
        <dbReference type="EMBL" id="SMN22894.1"/>
    </source>
</evidence>
<evidence type="ECO:0000259" key="1">
    <source>
        <dbReference type="PROSITE" id="PS50250"/>
    </source>
</evidence>